<dbReference type="InParanoid" id="D6THP6"/>
<dbReference type="PANTHER" id="PTHR43792:SF1">
    <property type="entry name" value="N-ACETYLTRANSFERASE DOMAIN-CONTAINING PROTEIN"/>
    <property type="match status" value="1"/>
</dbReference>
<dbReference type="InterPro" id="IPR016181">
    <property type="entry name" value="Acyl_CoA_acyltransferase"/>
</dbReference>
<dbReference type="Gene3D" id="3.40.630.30">
    <property type="match status" value="1"/>
</dbReference>
<dbReference type="STRING" id="485913.Krac_10574"/>
<name>D6THP6_KTERA</name>
<proteinExistence type="predicted"/>
<dbReference type="GO" id="GO:0016747">
    <property type="term" value="F:acyltransferase activity, transferring groups other than amino-acyl groups"/>
    <property type="evidence" value="ECO:0007669"/>
    <property type="project" value="InterPro"/>
</dbReference>
<comment type="caution">
    <text evidence="2">The sequence shown here is derived from an EMBL/GenBank/DDBJ whole genome shotgun (WGS) entry which is preliminary data.</text>
</comment>
<dbReference type="PROSITE" id="PS51186">
    <property type="entry name" value="GNAT"/>
    <property type="match status" value="1"/>
</dbReference>
<sequence>MQNEMDVNKIEMLETERLLLKRPSREEDAGLSGLWRDAEVRRYLGGVVGEEVIEKKLAWQQEHWNQAGFGQWTVYEKASGQITGLCGLHHSQKGIELSYMFYLAFWGRGIATEAARACLEDGFSRLHLERVFVVTQEANVASCHLAEKLGMQKVERLWEFEAWQSVYEITHQEWRKG</sequence>
<dbReference type="Pfam" id="PF13302">
    <property type="entry name" value="Acetyltransf_3"/>
    <property type="match status" value="1"/>
</dbReference>
<reference evidence="2 3" key="1">
    <citation type="journal article" date="2011" name="Stand. Genomic Sci.">
        <title>Non-contiguous finished genome sequence and contextual data of the filamentous soil bacterium Ktedonobacter racemifer type strain (SOSP1-21).</title>
        <authorList>
            <person name="Chang Y.J."/>
            <person name="Land M."/>
            <person name="Hauser L."/>
            <person name="Chertkov O."/>
            <person name="Del Rio T.G."/>
            <person name="Nolan M."/>
            <person name="Copeland A."/>
            <person name="Tice H."/>
            <person name="Cheng J.F."/>
            <person name="Lucas S."/>
            <person name="Han C."/>
            <person name="Goodwin L."/>
            <person name="Pitluck S."/>
            <person name="Ivanova N."/>
            <person name="Ovchinikova G."/>
            <person name="Pati A."/>
            <person name="Chen A."/>
            <person name="Palaniappan K."/>
            <person name="Mavromatis K."/>
            <person name="Liolios K."/>
            <person name="Brettin T."/>
            <person name="Fiebig A."/>
            <person name="Rohde M."/>
            <person name="Abt B."/>
            <person name="Goker M."/>
            <person name="Detter J.C."/>
            <person name="Woyke T."/>
            <person name="Bristow J."/>
            <person name="Eisen J.A."/>
            <person name="Markowitz V."/>
            <person name="Hugenholtz P."/>
            <person name="Kyrpides N.C."/>
            <person name="Klenk H.P."/>
            <person name="Lapidus A."/>
        </authorList>
    </citation>
    <scope>NUCLEOTIDE SEQUENCE [LARGE SCALE GENOMIC DNA]</scope>
    <source>
        <strain evidence="3">DSM 44963</strain>
    </source>
</reference>
<dbReference type="PANTHER" id="PTHR43792">
    <property type="entry name" value="GNAT FAMILY, PUTATIVE (AFU_ORTHOLOGUE AFUA_3G00765)-RELATED-RELATED"/>
    <property type="match status" value="1"/>
</dbReference>
<evidence type="ECO:0000259" key="1">
    <source>
        <dbReference type="PROSITE" id="PS51186"/>
    </source>
</evidence>
<protein>
    <submittedName>
        <fullName evidence="2">GCN5-related N-acetyltransferase</fullName>
    </submittedName>
</protein>
<keyword evidence="3" id="KW-1185">Reference proteome</keyword>
<dbReference type="OrthoDB" id="9798081at2"/>
<dbReference type="Proteomes" id="UP000004508">
    <property type="component" value="Unassembled WGS sequence"/>
</dbReference>
<organism evidence="2 3">
    <name type="scientific">Ktedonobacter racemifer DSM 44963</name>
    <dbReference type="NCBI Taxonomy" id="485913"/>
    <lineage>
        <taxon>Bacteria</taxon>
        <taxon>Bacillati</taxon>
        <taxon>Chloroflexota</taxon>
        <taxon>Ktedonobacteria</taxon>
        <taxon>Ktedonobacterales</taxon>
        <taxon>Ktedonobacteraceae</taxon>
        <taxon>Ktedonobacter</taxon>
    </lineage>
</organism>
<dbReference type="InterPro" id="IPR051531">
    <property type="entry name" value="N-acetyltransferase"/>
</dbReference>
<dbReference type="InterPro" id="IPR000182">
    <property type="entry name" value="GNAT_dom"/>
</dbReference>
<dbReference type="eggNOG" id="COG1670">
    <property type="taxonomic scope" value="Bacteria"/>
</dbReference>
<keyword evidence="2" id="KW-0808">Transferase</keyword>
<dbReference type="EMBL" id="ADVG01000001">
    <property type="protein sequence ID" value="EFH89051.1"/>
    <property type="molecule type" value="Genomic_DNA"/>
</dbReference>
<dbReference type="AlphaFoldDB" id="D6THP6"/>
<evidence type="ECO:0000313" key="2">
    <source>
        <dbReference type="EMBL" id="EFH89051.1"/>
    </source>
</evidence>
<dbReference type="FunCoup" id="D6THP6">
    <property type="interactions" value="92"/>
</dbReference>
<accession>D6THP6</accession>
<dbReference type="SUPFAM" id="SSF55729">
    <property type="entry name" value="Acyl-CoA N-acyltransferases (Nat)"/>
    <property type="match status" value="1"/>
</dbReference>
<feature type="domain" description="N-acetyltransferase" evidence="1">
    <location>
        <begin position="19"/>
        <end position="173"/>
    </location>
</feature>
<dbReference type="RefSeq" id="WP_007905363.1">
    <property type="nucleotide sequence ID" value="NZ_ADVG01000001.1"/>
</dbReference>
<evidence type="ECO:0000313" key="3">
    <source>
        <dbReference type="Proteomes" id="UP000004508"/>
    </source>
</evidence>
<gene>
    <name evidence="2" type="ORF">Krac_10574</name>
</gene>